<dbReference type="EMBL" id="JBHUDZ010000012">
    <property type="protein sequence ID" value="MFD1603546.1"/>
    <property type="molecule type" value="Genomic_DNA"/>
</dbReference>
<organism evidence="2 3">
    <name type="scientific">Flavobacterium artemisiae</name>
    <dbReference type="NCBI Taxonomy" id="2126556"/>
    <lineage>
        <taxon>Bacteria</taxon>
        <taxon>Pseudomonadati</taxon>
        <taxon>Bacteroidota</taxon>
        <taxon>Flavobacteriia</taxon>
        <taxon>Flavobacteriales</taxon>
        <taxon>Flavobacteriaceae</taxon>
        <taxon>Flavobacterium</taxon>
    </lineage>
</organism>
<name>A0ABW4HDX7_9FLAO</name>
<evidence type="ECO:0000313" key="3">
    <source>
        <dbReference type="Proteomes" id="UP001597138"/>
    </source>
</evidence>
<reference evidence="3" key="1">
    <citation type="journal article" date="2019" name="Int. J. Syst. Evol. Microbiol.">
        <title>The Global Catalogue of Microorganisms (GCM) 10K type strain sequencing project: providing services to taxonomists for standard genome sequencing and annotation.</title>
        <authorList>
            <consortium name="The Broad Institute Genomics Platform"/>
            <consortium name="The Broad Institute Genome Sequencing Center for Infectious Disease"/>
            <person name="Wu L."/>
            <person name="Ma J."/>
        </authorList>
    </citation>
    <scope>NUCLEOTIDE SEQUENCE [LARGE SCALE GENOMIC DNA]</scope>
    <source>
        <strain evidence="3">CCUG 70865</strain>
    </source>
</reference>
<evidence type="ECO:0000313" key="2">
    <source>
        <dbReference type="EMBL" id="MFD1603546.1"/>
    </source>
</evidence>
<keyword evidence="2" id="KW-0378">Hydrolase</keyword>
<dbReference type="Pfam" id="PF13391">
    <property type="entry name" value="HNH_2"/>
    <property type="match status" value="1"/>
</dbReference>
<feature type="domain" description="HNH nuclease" evidence="1">
    <location>
        <begin position="151"/>
        <end position="202"/>
    </location>
</feature>
<keyword evidence="3" id="KW-1185">Reference proteome</keyword>
<gene>
    <name evidence="2" type="ORF">ACFSC2_12430</name>
</gene>
<keyword evidence="2" id="KW-0540">Nuclease</keyword>
<evidence type="ECO:0000259" key="1">
    <source>
        <dbReference type="Pfam" id="PF13391"/>
    </source>
</evidence>
<dbReference type="InterPro" id="IPR003615">
    <property type="entry name" value="HNH_nuc"/>
</dbReference>
<sequence>MPPINLWTREELIVVFNLYLKIEFGKMHKNNSDVIELAKLINRTPSSIAMRLGNFASVDPFHQQRGIKGLGNGKRQVEPIWKEFFNNKEELLFQSEEILAKKENTSLESKYNDILTDLKELKGETKIREVKTRVNQCFFRKLVLTNYANKCAITGIDIPELLFASHIIPWSANEEHRLNPENGICFSALYDKAFDKGLIGINTDHKIIFSETLKKKKNTEYFQKYFAPIENNEIIKAQKYLPNKDFLQHHLDMIFNKQIF</sequence>
<keyword evidence="2" id="KW-0255">Endonuclease</keyword>
<dbReference type="Proteomes" id="UP001597138">
    <property type="component" value="Unassembled WGS sequence"/>
</dbReference>
<comment type="caution">
    <text evidence="2">The sequence shown here is derived from an EMBL/GenBank/DDBJ whole genome shotgun (WGS) entry which is preliminary data.</text>
</comment>
<dbReference type="GO" id="GO:0004519">
    <property type="term" value="F:endonuclease activity"/>
    <property type="evidence" value="ECO:0007669"/>
    <property type="project" value="UniProtKB-KW"/>
</dbReference>
<proteinExistence type="predicted"/>
<accession>A0ABW4HDX7</accession>
<dbReference type="RefSeq" id="WP_379815126.1">
    <property type="nucleotide sequence ID" value="NZ_JBHUDZ010000012.1"/>
</dbReference>
<protein>
    <submittedName>
        <fullName evidence="2">HNH endonuclease</fullName>
    </submittedName>
</protein>